<organism evidence="1 2">
    <name type="scientific">Marinilabilia salmonicolor</name>
    <dbReference type="NCBI Taxonomy" id="989"/>
    <lineage>
        <taxon>Bacteria</taxon>
        <taxon>Pseudomonadati</taxon>
        <taxon>Bacteroidota</taxon>
        <taxon>Bacteroidia</taxon>
        <taxon>Marinilabiliales</taxon>
        <taxon>Marinilabiliaceae</taxon>
        <taxon>Marinilabilia</taxon>
    </lineage>
</organism>
<evidence type="ECO:0000313" key="1">
    <source>
        <dbReference type="EMBL" id="RCW30243.1"/>
    </source>
</evidence>
<name>A0A368UNG7_9BACT</name>
<keyword evidence="2" id="KW-1185">Reference proteome</keyword>
<dbReference type="EMBL" id="QPIZ01000023">
    <property type="protein sequence ID" value="RCW30243.1"/>
    <property type="molecule type" value="Genomic_DNA"/>
</dbReference>
<gene>
    <name evidence="1" type="ORF">DFO77_12369</name>
</gene>
<proteinExistence type="predicted"/>
<sequence>MQDINFSKESIKNRMFKRVAALWEIKNIDNLDPVVKLMIEGLAGEIFKLSGEMKNIETRILEKVARALTPANMVSVRPAHAIMRVRSVSGISQIDKTTEFFYKNAGFLKKANLKRLGFTPVCTPQIINGKVAAIVNEKGYYHVDNVMTRDVVAWPEQPSHLLSRKMWIGLDLGKEIRVLENLSFYFDFPYIEQKEEYFRLLSYCKWHQGKNALDVKTGVYSFTDEGSDRKGQFAHKYEMCNMIDDDILNKYYHRFVTINSRILHGEDTTELFPGEIVELFPDDVVQQSSKPLLWLKVEFPPFFEEHIMDEMTVNINAFPIANKYRERIEYSINEMSTVVPLMMGENEFFIAVNSVADSFGNHYYENLRDNEKDKSNFTYSLRRGGCERFSSADAREYLVRLIDLLHDESVAFSSSEKDTLAESAVDLLEQINHLEHKVDVKNNSQEVVSYLILEQEVEDSRMLFPEYWLSNGPVANDINASEVLFYTSDSDIERGSAQLLSTTRGGQMAPDNTQQTAMYKYSLTSHGSVYSKEDIINFCNSRYGNFAGKVEVKRGYVASTIPGEGVIRTIDVYVSASKKLAHNEKGYFSEELHADLRRFSPDDFNYRVFVQ</sequence>
<protein>
    <submittedName>
        <fullName evidence="1">Uncharacterized protein</fullName>
    </submittedName>
</protein>
<dbReference type="RefSeq" id="WP_114437699.1">
    <property type="nucleotide sequence ID" value="NZ_QPIZ01000023.1"/>
</dbReference>
<dbReference type="Proteomes" id="UP000252733">
    <property type="component" value="Unassembled WGS sequence"/>
</dbReference>
<accession>A0A368UNG7</accession>
<reference evidence="1 2" key="1">
    <citation type="submission" date="2018-07" db="EMBL/GenBank/DDBJ databases">
        <title>Freshwater and sediment microbial communities from various areas in North America, analyzing microbe dynamics in response to fracking.</title>
        <authorList>
            <person name="Lamendella R."/>
        </authorList>
    </citation>
    <scope>NUCLEOTIDE SEQUENCE [LARGE SCALE GENOMIC DNA]</scope>
    <source>
        <strain evidence="1 2">160A</strain>
    </source>
</reference>
<comment type="caution">
    <text evidence="1">The sequence shown here is derived from an EMBL/GenBank/DDBJ whole genome shotgun (WGS) entry which is preliminary data.</text>
</comment>
<evidence type="ECO:0000313" key="2">
    <source>
        <dbReference type="Proteomes" id="UP000252733"/>
    </source>
</evidence>
<dbReference type="AlphaFoldDB" id="A0A368UNG7"/>